<gene>
    <name evidence="1" type="ORF">EV44_g1072</name>
</gene>
<accession>A0A0B1P260</accession>
<dbReference type="HOGENOM" id="CLU_098825_0_0_1"/>
<evidence type="ECO:0000313" key="1">
    <source>
        <dbReference type="EMBL" id="KHJ31410.1"/>
    </source>
</evidence>
<keyword evidence="2" id="KW-1185">Reference proteome</keyword>
<dbReference type="Proteomes" id="UP000030854">
    <property type="component" value="Unassembled WGS sequence"/>
</dbReference>
<name>A0A0B1P260_UNCNE</name>
<proteinExistence type="predicted"/>
<dbReference type="AlphaFoldDB" id="A0A0B1P260"/>
<dbReference type="EMBL" id="JNVN01002918">
    <property type="protein sequence ID" value="KHJ31410.1"/>
    <property type="molecule type" value="Genomic_DNA"/>
</dbReference>
<dbReference type="OMA" id="FYCCERY"/>
<reference evidence="1 2" key="1">
    <citation type="journal article" date="2014" name="BMC Genomics">
        <title>Adaptive genomic structural variation in the grape powdery mildew pathogen, Erysiphe necator.</title>
        <authorList>
            <person name="Jones L."/>
            <person name="Riaz S."/>
            <person name="Morales-Cruz A."/>
            <person name="Amrine K.C."/>
            <person name="McGuire B."/>
            <person name="Gubler W.D."/>
            <person name="Walker M.A."/>
            <person name="Cantu D."/>
        </authorList>
    </citation>
    <scope>NUCLEOTIDE SEQUENCE [LARGE SCALE GENOMIC DNA]</scope>
    <source>
        <strain evidence="2">c</strain>
    </source>
</reference>
<evidence type="ECO:0000313" key="2">
    <source>
        <dbReference type="Proteomes" id="UP000030854"/>
    </source>
</evidence>
<protein>
    <submittedName>
        <fullName evidence="1">Putative at hook motif-containing</fullName>
    </submittedName>
</protein>
<sequence>MEYATHQEKPAVMMLPFDLEDRHRVVFGADLDQAQLAAAIETQSSVFLDWMEYNNVNGEGRDLLYSDFPSYYTHIKVRGWRLRAKGQTMGRMPVAHPSQGEHFYLRLLLTVKRGARSYRDLYTENGIECVCPSVACRALGLLADEGEWVEFINQIKDTATGHSLRLTLASIITNSLVTSAQAIWEQFRDNFTDDCLHRLSLNRDIINPPPANWAEDQCRYDYF</sequence>
<organism evidence="1 2">
    <name type="scientific">Uncinula necator</name>
    <name type="common">Grape powdery mildew</name>
    <dbReference type="NCBI Taxonomy" id="52586"/>
    <lineage>
        <taxon>Eukaryota</taxon>
        <taxon>Fungi</taxon>
        <taxon>Dikarya</taxon>
        <taxon>Ascomycota</taxon>
        <taxon>Pezizomycotina</taxon>
        <taxon>Leotiomycetes</taxon>
        <taxon>Erysiphales</taxon>
        <taxon>Erysiphaceae</taxon>
        <taxon>Erysiphe</taxon>
    </lineage>
</organism>
<dbReference type="STRING" id="52586.A0A0B1P260"/>
<comment type="caution">
    <text evidence="1">The sequence shown here is derived from an EMBL/GenBank/DDBJ whole genome shotgun (WGS) entry which is preliminary data.</text>
</comment>